<evidence type="ECO:0000256" key="2">
    <source>
        <dbReference type="ARBA" id="ARBA00010350"/>
    </source>
</evidence>
<feature type="transmembrane region" description="Helical" evidence="6">
    <location>
        <begin position="126"/>
        <end position="148"/>
    </location>
</feature>
<feature type="transmembrane region" description="Helical" evidence="6">
    <location>
        <begin position="15"/>
        <end position="33"/>
    </location>
</feature>
<feature type="transmembrane region" description="Helical" evidence="6">
    <location>
        <begin position="154"/>
        <end position="177"/>
    </location>
</feature>
<evidence type="ECO:0000313" key="7">
    <source>
        <dbReference type="EMBL" id="NDV35912.1"/>
    </source>
</evidence>
<feature type="transmembrane region" description="Helical" evidence="6">
    <location>
        <begin position="70"/>
        <end position="93"/>
    </location>
</feature>
<dbReference type="AlphaFoldDB" id="A0A6B2LFS9"/>
<reference evidence="7" key="1">
    <citation type="journal article" date="2020" name="J. Eukaryot. Microbiol.">
        <title>De novo Sequencing, Assembly and Annotation of the Transcriptome for the Free-Living Testate Amoeba Arcella intermedia.</title>
        <authorList>
            <person name="Ribeiro G.M."/>
            <person name="Porfirio-Sousa A.L."/>
            <person name="Maurer-Alcala X.X."/>
            <person name="Katz L.A."/>
            <person name="Lahr D.J.G."/>
        </authorList>
    </citation>
    <scope>NUCLEOTIDE SEQUENCE</scope>
</reference>
<organism evidence="7">
    <name type="scientific">Arcella intermedia</name>
    <dbReference type="NCBI Taxonomy" id="1963864"/>
    <lineage>
        <taxon>Eukaryota</taxon>
        <taxon>Amoebozoa</taxon>
        <taxon>Tubulinea</taxon>
        <taxon>Elardia</taxon>
        <taxon>Arcellinida</taxon>
        <taxon>Sphaerothecina</taxon>
        <taxon>Arcellidae</taxon>
        <taxon>Arcella</taxon>
    </lineage>
</organism>
<comment type="subcellular location">
    <subcellularLocation>
        <location evidence="1">Membrane</location>
        <topology evidence="1">Multi-pass membrane protein</topology>
    </subcellularLocation>
</comment>
<evidence type="ECO:0000256" key="4">
    <source>
        <dbReference type="ARBA" id="ARBA00022989"/>
    </source>
</evidence>
<evidence type="ECO:0000256" key="1">
    <source>
        <dbReference type="ARBA" id="ARBA00004141"/>
    </source>
</evidence>
<name>A0A6B2LFS9_9EUKA</name>
<comment type="similarity">
    <text evidence="2 6">Belongs to the BI1 family.</text>
</comment>
<keyword evidence="4 6" id="KW-1133">Transmembrane helix</keyword>
<protein>
    <recommendedName>
        <fullName evidence="8">Bax inhibitor 1</fullName>
    </recommendedName>
</protein>
<accession>A0A6B2LFS9</accession>
<feature type="transmembrane region" description="Helical" evidence="6">
    <location>
        <begin position="99"/>
        <end position="119"/>
    </location>
</feature>
<sequence>MGDISIETHNHLKKVYGTLLYCCACAAVGAWSSPSLSQGAALLCFLLGIALLALLAAIPHDPTKTQWPRLALLGAFAAAQGVAIGPLIAIVHLHYGQDIILAALLIAASAFLALTLLALCTPRRALIFLLAPLLAGLQLLLLFSFVNVFAGSDFLFAVGVYMGLMVFLGFVAVDTQLMVERAEGGERDYVWQAVGLFLDLLNVFVRVVVVLARLRDGESRERGFDIEAGKMEL</sequence>
<evidence type="ECO:0000256" key="3">
    <source>
        <dbReference type="ARBA" id="ARBA00022692"/>
    </source>
</evidence>
<dbReference type="EMBL" id="GIBP01006943">
    <property type="protein sequence ID" value="NDV35912.1"/>
    <property type="molecule type" value="Transcribed_RNA"/>
</dbReference>
<dbReference type="GO" id="GO:0016020">
    <property type="term" value="C:membrane"/>
    <property type="evidence" value="ECO:0007669"/>
    <property type="project" value="UniProtKB-SubCell"/>
</dbReference>
<proteinExistence type="inferred from homology"/>
<dbReference type="Pfam" id="PF01027">
    <property type="entry name" value="Bax1-I"/>
    <property type="match status" value="1"/>
</dbReference>
<dbReference type="PANTHER" id="PTHR23291">
    <property type="entry name" value="BAX INHIBITOR-RELATED"/>
    <property type="match status" value="1"/>
</dbReference>
<keyword evidence="3 6" id="KW-0812">Transmembrane</keyword>
<dbReference type="InterPro" id="IPR006214">
    <property type="entry name" value="Bax_inhibitor_1-related"/>
</dbReference>
<feature type="transmembrane region" description="Helical" evidence="6">
    <location>
        <begin position="189"/>
        <end position="212"/>
    </location>
</feature>
<evidence type="ECO:0000256" key="5">
    <source>
        <dbReference type="ARBA" id="ARBA00023136"/>
    </source>
</evidence>
<keyword evidence="5 6" id="KW-0472">Membrane</keyword>
<feature type="transmembrane region" description="Helical" evidence="6">
    <location>
        <begin position="39"/>
        <end position="58"/>
    </location>
</feature>
<evidence type="ECO:0008006" key="8">
    <source>
        <dbReference type="Google" id="ProtNLM"/>
    </source>
</evidence>
<dbReference type="PANTHER" id="PTHR23291:SF32">
    <property type="entry name" value="BAX INHIBITOR 1"/>
    <property type="match status" value="1"/>
</dbReference>
<evidence type="ECO:0000256" key="6">
    <source>
        <dbReference type="RuleBase" id="RU004379"/>
    </source>
</evidence>